<comment type="similarity">
    <text evidence="1">Belongs to the sigma-70 factor family. ECF subfamily.</text>
</comment>
<dbReference type="EMBL" id="SGXM01000002">
    <property type="protein sequence ID" value="RZT39350.1"/>
    <property type="molecule type" value="Genomic_DNA"/>
</dbReference>
<reference evidence="7 8" key="1">
    <citation type="journal article" date="2015" name="Stand. Genomic Sci.">
        <title>Genomic Encyclopedia of Bacterial and Archaeal Type Strains, Phase III: the genomes of soil and plant-associated and newly described type strains.</title>
        <authorList>
            <person name="Whitman W.B."/>
            <person name="Woyke T."/>
            <person name="Klenk H.P."/>
            <person name="Zhou Y."/>
            <person name="Lilburn T.G."/>
            <person name="Beck B.J."/>
            <person name="De Vos P."/>
            <person name="Vandamme P."/>
            <person name="Eisen J.A."/>
            <person name="Garrity G."/>
            <person name="Hugenholtz P."/>
            <person name="Kyrpides N.C."/>
        </authorList>
    </citation>
    <scope>NUCLEOTIDE SEQUENCE [LARGE SCALE GENOMIC DNA]</scope>
    <source>
        <strain evidence="7 8">ASC-9842</strain>
    </source>
</reference>
<dbReference type="Pfam" id="PF04542">
    <property type="entry name" value="Sigma70_r2"/>
    <property type="match status" value="1"/>
</dbReference>
<gene>
    <name evidence="7" type="ORF">EV147_2545</name>
</gene>
<dbReference type="InterPro" id="IPR013249">
    <property type="entry name" value="RNA_pol_sigma70_r4_t2"/>
</dbReference>
<dbReference type="InterPro" id="IPR007627">
    <property type="entry name" value="RNA_pol_sigma70_r2"/>
</dbReference>
<dbReference type="OrthoDB" id="8654550at2"/>
<accession>A0A4Q7S266</accession>
<dbReference type="PANTHER" id="PTHR43133:SF63">
    <property type="entry name" value="RNA POLYMERASE SIGMA FACTOR FECI-RELATED"/>
    <property type="match status" value="1"/>
</dbReference>
<comment type="caution">
    <text evidence="7">The sequence shown here is derived from an EMBL/GenBank/DDBJ whole genome shotgun (WGS) entry which is preliminary data.</text>
</comment>
<dbReference type="RefSeq" id="WP_130391525.1">
    <property type="nucleotide sequence ID" value="NZ_SGXM01000002.1"/>
</dbReference>
<dbReference type="AlphaFoldDB" id="A0A4Q7S266"/>
<dbReference type="Proteomes" id="UP000291078">
    <property type="component" value="Unassembled WGS sequence"/>
</dbReference>
<sequence length="172" mass="18957">MALADLGTASAGQAFTTIYRAHHNWLVNLLWRKLGNIDNAADLAQDTFARLLHADDAAALREPRAYLTTVSSRLAAHHFRRLALERSYLEALALQPEATSPSPETRALVLEALTAVSCVLDRLPPRTREAFLMSQLDGLTYREIAEALGVTVNVVQKAMGKAFEHCYHAVYG</sequence>
<keyword evidence="2" id="KW-0805">Transcription regulation</keyword>
<dbReference type="InterPro" id="IPR013324">
    <property type="entry name" value="RNA_pol_sigma_r3/r4-like"/>
</dbReference>
<evidence type="ECO:0000256" key="2">
    <source>
        <dbReference type="ARBA" id="ARBA00023015"/>
    </source>
</evidence>
<evidence type="ECO:0000256" key="1">
    <source>
        <dbReference type="ARBA" id="ARBA00010641"/>
    </source>
</evidence>
<proteinExistence type="inferred from homology"/>
<dbReference type="NCBIfam" id="TIGR02937">
    <property type="entry name" value="sigma70-ECF"/>
    <property type="match status" value="1"/>
</dbReference>
<evidence type="ECO:0000259" key="6">
    <source>
        <dbReference type="Pfam" id="PF08281"/>
    </source>
</evidence>
<feature type="domain" description="RNA polymerase sigma factor 70 region 4 type 2" evidence="6">
    <location>
        <begin position="115"/>
        <end position="166"/>
    </location>
</feature>
<dbReference type="SUPFAM" id="SSF88946">
    <property type="entry name" value="Sigma2 domain of RNA polymerase sigma factors"/>
    <property type="match status" value="1"/>
</dbReference>
<dbReference type="PANTHER" id="PTHR43133">
    <property type="entry name" value="RNA POLYMERASE ECF-TYPE SIGMA FACTO"/>
    <property type="match status" value="1"/>
</dbReference>
<evidence type="ECO:0000313" key="8">
    <source>
        <dbReference type="Proteomes" id="UP000291078"/>
    </source>
</evidence>
<protein>
    <submittedName>
        <fullName evidence="7">RNA polymerase sigma-70 factor (ECF subfamily)</fullName>
    </submittedName>
</protein>
<feature type="domain" description="RNA polymerase sigma-70 region 2" evidence="5">
    <location>
        <begin position="18"/>
        <end position="82"/>
    </location>
</feature>
<dbReference type="InterPro" id="IPR036388">
    <property type="entry name" value="WH-like_DNA-bd_sf"/>
</dbReference>
<organism evidence="7 8">
    <name type="scientific">Cupriavidus agavae</name>
    <dbReference type="NCBI Taxonomy" id="1001822"/>
    <lineage>
        <taxon>Bacteria</taxon>
        <taxon>Pseudomonadati</taxon>
        <taxon>Pseudomonadota</taxon>
        <taxon>Betaproteobacteria</taxon>
        <taxon>Burkholderiales</taxon>
        <taxon>Burkholderiaceae</taxon>
        <taxon>Cupriavidus</taxon>
    </lineage>
</organism>
<dbReference type="Gene3D" id="1.10.10.10">
    <property type="entry name" value="Winged helix-like DNA-binding domain superfamily/Winged helix DNA-binding domain"/>
    <property type="match status" value="1"/>
</dbReference>
<dbReference type="GO" id="GO:0003677">
    <property type="term" value="F:DNA binding"/>
    <property type="evidence" value="ECO:0007669"/>
    <property type="project" value="InterPro"/>
</dbReference>
<dbReference type="CDD" id="cd06171">
    <property type="entry name" value="Sigma70_r4"/>
    <property type="match status" value="1"/>
</dbReference>
<keyword evidence="8" id="KW-1185">Reference proteome</keyword>
<evidence type="ECO:0000256" key="4">
    <source>
        <dbReference type="ARBA" id="ARBA00023163"/>
    </source>
</evidence>
<evidence type="ECO:0000256" key="3">
    <source>
        <dbReference type="ARBA" id="ARBA00023082"/>
    </source>
</evidence>
<dbReference type="GO" id="GO:0006352">
    <property type="term" value="P:DNA-templated transcription initiation"/>
    <property type="evidence" value="ECO:0007669"/>
    <property type="project" value="InterPro"/>
</dbReference>
<dbReference type="GO" id="GO:0016987">
    <property type="term" value="F:sigma factor activity"/>
    <property type="evidence" value="ECO:0007669"/>
    <property type="project" value="UniProtKB-KW"/>
</dbReference>
<dbReference type="SUPFAM" id="SSF88659">
    <property type="entry name" value="Sigma3 and sigma4 domains of RNA polymerase sigma factors"/>
    <property type="match status" value="1"/>
</dbReference>
<dbReference type="InterPro" id="IPR039425">
    <property type="entry name" value="RNA_pol_sigma-70-like"/>
</dbReference>
<dbReference type="Gene3D" id="1.10.1740.10">
    <property type="match status" value="1"/>
</dbReference>
<keyword evidence="3" id="KW-0731">Sigma factor</keyword>
<name>A0A4Q7S266_9BURK</name>
<evidence type="ECO:0000313" key="7">
    <source>
        <dbReference type="EMBL" id="RZT39350.1"/>
    </source>
</evidence>
<dbReference type="Pfam" id="PF08281">
    <property type="entry name" value="Sigma70_r4_2"/>
    <property type="match status" value="1"/>
</dbReference>
<keyword evidence="4" id="KW-0804">Transcription</keyword>
<dbReference type="InterPro" id="IPR014284">
    <property type="entry name" value="RNA_pol_sigma-70_dom"/>
</dbReference>
<evidence type="ECO:0000259" key="5">
    <source>
        <dbReference type="Pfam" id="PF04542"/>
    </source>
</evidence>
<dbReference type="InterPro" id="IPR013325">
    <property type="entry name" value="RNA_pol_sigma_r2"/>
</dbReference>